<accession>A0ABT3BM52</accession>
<keyword evidence="1" id="KW-0732">Signal</keyword>
<dbReference type="RefSeq" id="WP_263846652.1">
    <property type="nucleotide sequence ID" value="NZ_JALIEB010000054.1"/>
</dbReference>
<evidence type="ECO:0000313" key="2">
    <source>
        <dbReference type="EMBL" id="MCV3274448.1"/>
    </source>
</evidence>
<protein>
    <submittedName>
        <fullName evidence="2">Uncharacterized protein</fullName>
    </submittedName>
</protein>
<evidence type="ECO:0000313" key="3">
    <source>
        <dbReference type="Proteomes" id="UP001208690"/>
    </source>
</evidence>
<feature type="signal peptide" evidence="1">
    <location>
        <begin position="1"/>
        <end position="39"/>
    </location>
</feature>
<organism evidence="2 3">
    <name type="scientific">Roseobacter sinensis</name>
    <dbReference type="NCBI Taxonomy" id="2931391"/>
    <lineage>
        <taxon>Bacteria</taxon>
        <taxon>Pseudomonadati</taxon>
        <taxon>Pseudomonadota</taxon>
        <taxon>Alphaproteobacteria</taxon>
        <taxon>Rhodobacterales</taxon>
        <taxon>Roseobacteraceae</taxon>
        <taxon>Roseobacter</taxon>
    </lineage>
</organism>
<comment type="caution">
    <text evidence="2">The sequence shown here is derived from an EMBL/GenBank/DDBJ whole genome shotgun (WGS) entry which is preliminary data.</text>
</comment>
<proteinExistence type="predicted"/>
<gene>
    <name evidence="2" type="ORF">MUB52_23750</name>
</gene>
<name>A0ABT3BM52_9RHOB</name>
<dbReference type="Proteomes" id="UP001208690">
    <property type="component" value="Unassembled WGS sequence"/>
</dbReference>
<evidence type="ECO:0000256" key="1">
    <source>
        <dbReference type="SAM" id="SignalP"/>
    </source>
</evidence>
<feature type="chain" id="PRO_5045681645" evidence="1">
    <location>
        <begin position="40"/>
        <end position="302"/>
    </location>
</feature>
<sequence>MAVFLIPPFSQMCAVWKCIQRTWLLALWVHLAIASTANSQEISDLSRVDATRLEQYRDQFALDESGSISHGMIRAPNYPIDYSSVLNEETLRSFFEKTVLGCDSVTHYCDDQMYRWSVEEFLVKIFQEGSLLSIENISLVRDPLEYVLAATGISVDFVPDLDDANIVIYVGSIEYVWQKARQNRDAKTLKYFEIVRAAKKEVSLIQRILGKQVVQDQCYTSNKDRSNKGVSAIYVTMDGLESCYARSLMQVIDLHSTDLGVPSATDTTNRYKGLTHFDYFAFNMLNSVDAPIRREVDAINSL</sequence>
<keyword evidence="3" id="KW-1185">Reference proteome</keyword>
<reference evidence="2 3" key="1">
    <citation type="submission" date="2022-04" db="EMBL/GenBank/DDBJ databases">
        <title>Roseobacter sp. WL0113 is a bacterium isolated from neritic sediment.</title>
        <authorList>
            <person name="Wang L."/>
            <person name="He W."/>
            <person name="Zhang D.-F."/>
        </authorList>
    </citation>
    <scope>NUCLEOTIDE SEQUENCE [LARGE SCALE GENOMIC DNA]</scope>
    <source>
        <strain evidence="2 3">WL0113</strain>
    </source>
</reference>
<dbReference type="EMBL" id="JALIEB010000054">
    <property type="protein sequence ID" value="MCV3274448.1"/>
    <property type="molecule type" value="Genomic_DNA"/>
</dbReference>